<dbReference type="InterPro" id="IPR034505">
    <property type="entry name" value="Coproporphyrinogen-III_oxidase"/>
</dbReference>
<dbReference type="SFLD" id="SFLDG01065">
    <property type="entry name" value="anaerobic_coproporphyrinogen-I"/>
    <property type="match status" value="1"/>
</dbReference>
<reference evidence="3 4" key="1">
    <citation type="submission" date="2020-08" db="EMBL/GenBank/DDBJ databases">
        <title>Sequencing the genomes of 1000 actinobacteria strains.</title>
        <authorList>
            <person name="Klenk H.-P."/>
        </authorList>
    </citation>
    <scope>NUCLEOTIDE SEQUENCE [LARGE SCALE GENOMIC DNA]</scope>
    <source>
        <strain evidence="3 4">DSM 45084</strain>
    </source>
</reference>
<dbReference type="SFLD" id="SFLDG01082">
    <property type="entry name" value="B12-binding_domain_containing"/>
    <property type="match status" value="1"/>
</dbReference>
<dbReference type="InterPro" id="IPR058240">
    <property type="entry name" value="rSAM_sf"/>
</dbReference>
<dbReference type="PROSITE" id="PS51918">
    <property type="entry name" value="RADICAL_SAM"/>
    <property type="match status" value="1"/>
</dbReference>
<dbReference type="InterPro" id="IPR007197">
    <property type="entry name" value="rSAM"/>
</dbReference>
<dbReference type="PANTHER" id="PTHR13932:SF5">
    <property type="entry name" value="RADICAL S-ADENOSYL METHIONINE DOMAIN-CONTAINING PROTEIN 1, MITOCHONDRIAL"/>
    <property type="match status" value="1"/>
</dbReference>
<proteinExistence type="predicted"/>
<dbReference type="PANTHER" id="PTHR13932">
    <property type="entry name" value="COPROPORPHYRINIGEN III OXIDASE"/>
    <property type="match status" value="1"/>
</dbReference>
<dbReference type="GO" id="GO:0016491">
    <property type="term" value="F:oxidoreductase activity"/>
    <property type="evidence" value="ECO:0007669"/>
    <property type="project" value="UniProtKB-KW"/>
</dbReference>
<dbReference type="Proteomes" id="UP000542674">
    <property type="component" value="Unassembled WGS sequence"/>
</dbReference>
<keyword evidence="3" id="KW-0560">Oxidoreductase</keyword>
<dbReference type="Gene3D" id="3.80.30.20">
    <property type="entry name" value="tm_1862 like domain"/>
    <property type="match status" value="1"/>
</dbReference>
<dbReference type="CDD" id="cd01335">
    <property type="entry name" value="Radical_SAM"/>
    <property type="match status" value="1"/>
</dbReference>
<dbReference type="InterPro" id="IPR006638">
    <property type="entry name" value="Elp3/MiaA/NifB-like_rSAM"/>
</dbReference>
<accession>A0A7W7T4X2</accession>
<comment type="caution">
    <text evidence="3">The sequence shown here is derived from an EMBL/GenBank/DDBJ whole genome shotgun (WGS) entry which is preliminary data.</text>
</comment>
<feature type="domain" description="Radical SAM core" evidence="2">
    <location>
        <begin position="1"/>
        <end position="241"/>
    </location>
</feature>
<evidence type="ECO:0000256" key="1">
    <source>
        <dbReference type="ARBA" id="ARBA00017228"/>
    </source>
</evidence>
<dbReference type="EMBL" id="JACHJS010000001">
    <property type="protein sequence ID" value="MBB4966658.1"/>
    <property type="molecule type" value="Genomic_DNA"/>
</dbReference>
<keyword evidence="4" id="KW-1185">Reference proteome</keyword>
<dbReference type="AlphaFoldDB" id="A0A7W7T4X2"/>
<dbReference type="RefSeq" id="WP_184670802.1">
    <property type="nucleotide sequence ID" value="NZ_BAABAI010000022.1"/>
</dbReference>
<dbReference type="SFLD" id="SFLDS00029">
    <property type="entry name" value="Radical_SAM"/>
    <property type="match status" value="1"/>
</dbReference>
<evidence type="ECO:0000259" key="2">
    <source>
        <dbReference type="PROSITE" id="PS51918"/>
    </source>
</evidence>
<dbReference type="SFLD" id="SFLDG01122">
    <property type="entry name" value="methyltransferase_(class_C)"/>
    <property type="match status" value="1"/>
</dbReference>
<name>A0A7W7T4X2_9PSEU</name>
<dbReference type="GO" id="GO:0005737">
    <property type="term" value="C:cytoplasm"/>
    <property type="evidence" value="ECO:0007669"/>
    <property type="project" value="TreeGrafter"/>
</dbReference>
<protein>
    <recommendedName>
        <fullName evidence="1">Heme chaperone HemW</fullName>
    </recommendedName>
</protein>
<dbReference type="SUPFAM" id="SSF102114">
    <property type="entry name" value="Radical SAM enzymes"/>
    <property type="match status" value="1"/>
</dbReference>
<dbReference type="InterPro" id="IPR023404">
    <property type="entry name" value="rSAM_horseshoe"/>
</dbReference>
<dbReference type="Pfam" id="PF04055">
    <property type="entry name" value="Radical_SAM"/>
    <property type="match status" value="1"/>
</dbReference>
<evidence type="ECO:0000313" key="4">
    <source>
        <dbReference type="Proteomes" id="UP000542674"/>
    </source>
</evidence>
<organism evidence="3 4">
    <name type="scientific">Saccharothrix violaceirubra</name>
    <dbReference type="NCBI Taxonomy" id="413306"/>
    <lineage>
        <taxon>Bacteria</taxon>
        <taxon>Bacillati</taxon>
        <taxon>Actinomycetota</taxon>
        <taxon>Actinomycetes</taxon>
        <taxon>Pseudonocardiales</taxon>
        <taxon>Pseudonocardiaceae</taxon>
        <taxon>Saccharothrix</taxon>
    </lineage>
</organism>
<dbReference type="GO" id="GO:0006779">
    <property type="term" value="P:porphyrin-containing compound biosynthetic process"/>
    <property type="evidence" value="ECO:0007669"/>
    <property type="project" value="TreeGrafter"/>
</dbReference>
<dbReference type="Pfam" id="PF06969">
    <property type="entry name" value="HemN_C"/>
    <property type="match status" value="1"/>
</dbReference>
<evidence type="ECO:0000313" key="3">
    <source>
        <dbReference type="EMBL" id="MBB4966658.1"/>
    </source>
</evidence>
<dbReference type="GO" id="GO:0051539">
    <property type="term" value="F:4 iron, 4 sulfur cluster binding"/>
    <property type="evidence" value="ECO:0007669"/>
    <property type="project" value="TreeGrafter"/>
</dbReference>
<dbReference type="InterPro" id="IPR010723">
    <property type="entry name" value="HemN_C"/>
</dbReference>
<gene>
    <name evidence="3" type="ORF">F4559_004017</name>
</gene>
<dbReference type="SMART" id="SM00729">
    <property type="entry name" value="Elp3"/>
    <property type="match status" value="1"/>
</dbReference>
<sequence>MTKPLLVYANVPFCNSKCHFCDWVVQVPTRELRLTPETPGRTRYLDAVAEQVAAHAPGLRADGYEPRIVYWGGGTASILDIDEIRRLHGAITAELDLSGVVEATIEGSPESLSRAKLDVLRSLGFNRISIGVQSFADDRLRMIGRSHSADEAVRAVGEAAEAGFDNINIDLIVGFPDEDLAEVEDTVRRALTLPVNHFSVYPYRASPGTVLRKQVDRGNTSLNVERQLRAYRLAADLLTGAGHPEYAMSYFGGPHCLSDEAYYQLKMDWIGFGAGANSLVRQRYLATTKGRLARFNDNPTAFDVDVPAGSDNLVKHFLAQALTTREGVDARLFQERTGVSLRRACERPDVHAYLERMAKYGDLVVDGTGIRLTPETMARTYVALSWIDLPTPEVIADTA</sequence>